<dbReference type="EMBL" id="AE017282">
    <property type="protein sequence ID" value="AAU92185.1"/>
    <property type="molecule type" value="Genomic_DNA"/>
</dbReference>
<sequence length="34" mass="3813">MLMTALELVLFTALFATFAGSVGYCWNHYRSLGK</sequence>
<dbReference type="KEGG" id="mca:MCA1554"/>
<name>Q608D8_METCA</name>
<reference evidence="1 2" key="1">
    <citation type="journal article" date="2004" name="PLoS Biol.">
        <title>Genomic insights into methanotrophy: the complete genome sequence of Methylococcus capsulatus (Bath).</title>
        <authorList>
            <person name="Ward N.L."/>
            <person name="Larsen O."/>
            <person name="Sakwa J."/>
            <person name="Bruseth L."/>
            <person name="Khouri H.M."/>
            <person name="Durkin A.S."/>
            <person name="Dimitrov G."/>
            <person name="Jiang L."/>
            <person name="Scanlan D."/>
            <person name="Kang K.H."/>
            <person name="Lewis M.R."/>
            <person name="Nelson K.E."/>
            <person name="Methe B.A."/>
            <person name="Wu M."/>
            <person name="Heidelberg J.F."/>
            <person name="Paulsen I.T."/>
            <person name="Fouts D.E."/>
            <person name="Ravel J."/>
            <person name="Tettelin H."/>
            <person name="Ren Q."/>
            <person name="Read T.D."/>
            <person name="DeBoy R.T."/>
            <person name="Seshadri R."/>
            <person name="Salzberg S.L."/>
            <person name="Jensen H.B."/>
            <person name="Birkeland N.K."/>
            <person name="Nelson W.C."/>
            <person name="Dodson R.J."/>
            <person name="Grindhaug S.H."/>
            <person name="Holt I.E."/>
            <person name="Eidhammer I."/>
            <person name="Jonasen I."/>
            <person name="Vanaken S."/>
            <person name="Utterback T.R."/>
            <person name="Feldblyum T.V."/>
            <person name="Fraser C.M."/>
            <person name="Lillehaug J.R."/>
            <person name="Eisen J.A."/>
        </authorList>
    </citation>
    <scope>NUCLEOTIDE SEQUENCE [LARGE SCALE GENOMIC DNA]</scope>
    <source>
        <strain evidence="2">ATCC 33009 / NCIMB 11132 / Bath</strain>
    </source>
</reference>
<dbReference type="HOGENOM" id="CLU_3374598_0_0_6"/>
<proteinExistence type="predicted"/>
<protein>
    <submittedName>
        <fullName evidence="1">Uncharacterized protein</fullName>
    </submittedName>
</protein>
<dbReference type="STRING" id="243233.MCA1554"/>
<dbReference type="Proteomes" id="UP000006821">
    <property type="component" value="Chromosome"/>
</dbReference>
<organism evidence="1 2">
    <name type="scientific">Methylococcus capsulatus (strain ATCC 33009 / NCIMB 11132 / Bath)</name>
    <dbReference type="NCBI Taxonomy" id="243233"/>
    <lineage>
        <taxon>Bacteria</taxon>
        <taxon>Pseudomonadati</taxon>
        <taxon>Pseudomonadota</taxon>
        <taxon>Gammaproteobacteria</taxon>
        <taxon>Methylococcales</taxon>
        <taxon>Methylococcaceae</taxon>
        <taxon>Methylococcus</taxon>
    </lineage>
</organism>
<gene>
    <name evidence="1" type="ordered locus">MCA1554</name>
</gene>
<dbReference type="AlphaFoldDB" id="Q608D8"/>
<accession>Q608D8</accession>
<evidence type="ECO:0000313" key="1">
    <source>
        <dbReference type="EMBL" id="AAU92185.1"/>
    </source>
</evidence>
<evidence type="ECO:0000313" key="2">
    <source>
        <dbReference type="Proteomes" id="UP000006821"/>
    </source>
</evidence>